<dbReference type="EMBL" id="JAESDN010000008">
    <property type="protein sequence ID" value="KAG7046878.1"/>
    <property type="molecule type" value="Genomic_DNA"/>
</dbReference>
<comment type="caution">
    <text evidence="1">The sequence shown here is derived from an EMBL/GenBank/DDBJ whole genome shotgun (WGS) entry which is preliminary data.</text>
</comment>
<dbReference type="Proteomes" id="UP000699042">
    <property type="component" value="Unassembled WGS sequence"/>
</dbReference>
<gene>
    <name evidence="1" type="ORF">JMJ77_015096</name>
</gene>
<evidence type="ECO:0000313" key="1">
    <source>
        <dbReference type="EMBL" id="KAG7046878.1"/>
    </source>
</evidence>
<name>A0A9P7QZI7_9PEZI</name>
<proteinExistence type="predicted"/>
<keyword evidence="2" id="KW-1185">Reference proteome</keyword>
<reference evidence="1" key="1">
    <citation type="submission" date="2021-05" db="EMBL/GenBank/DDBJ databases">
        <title>Comparative genomics of three Colletotrichum scovillei strains and genetic complementation revealed genes involved fungal growth and virulence on chili pepper.</title>
        <authorList>
            <person name="Hsieh D.-K."/>
            <person name="Chuang S.-C."/>
            <person name="Chen C.-Y."/>
            <person name="Chao Y.-T."/>
            <person name="Lu M.-Y.J."/>
            <person name="Lee M.-H."/>
            <person name="Shih M.-C."/>
        </authorList>
    </citation>
    <scope>NUCLEOTIDE SEQUENCE</scope>
    <source>
        <strain evidence="1">Coll-153</strain>
    </source>
</reference>
<protein>
    <submittedName>
        <fullName evidence="1">Uncharacterized protein</fullName>
    </submittedName>
</protein>
<organism evidence="1 2">
    <name type="scientific">Colletotrichum scovillei</name>
    <dbReference type="NCBI Taxonomy" id="1209932"/>
    <lineage>
        <taxon>Eukaryota</taxon>
        <taxon>Fungi</taxon>
        <taxon>Dikarya</taxon>
        <taxon>Ascomycota</taxon>
        <taxon>Pezizomycotina</taxon>
        <taxon>Sordariomycetes</taxon>
        <taxon>Hypocreomycetidae</taxon>
        <taxon>Glomerellales</taxon>
        <taxon>Glomerellaceae</taxon>
        <taxon>Colletotrichum</taxon>
        <taxon>Colletotrichum acutatum species complex</taxon>
    </lineage>
</organism>
<sequence>MTPSFYPTLTSVLHKVRSPFAFLGYSCSCIADLLSVLQSPSPPGSSVGTGMSNTDVVLVPLGLLLFLTIE</sequence>
<evidence type="ECO:0000313" key="2">
    <source>
        <dbReference type="Proteomes" id="UP000699042"/>
    </source>
</evidence>
<accession>A0A9P7QZI7</accession>
<dbReference type="AlphaFoldDB" id="A0A9P7QZI7"/>